<gene>
    <name evidence="1" type="ORF">WM43_21110</name>
</gene>
<accession>A0AAC9BBU4</accession>
<evidence type="ECO:0000313" key="1">
    <source>
        <dbReference type="EMBL" id="ANB54972.1"/>
    </source>
</evidence>
<reference evidence="1 2" key="1">
    <citation type="journal article" date="2016" name="J. Clin. Microbiol.">
        <title>Detection and Whole-Genome Sequencing of Carbapenemase-Producing Aeromonas hydrophila Isolates from Routine Perirectal Surveillance Culture.</title>
        <authorList>
            <person name="Hughes H.Y."/>
            <person name="Conlan S.P."/>
            <person name="Lau A.F."/>
            <person name="Dekker J.P."/>
            <person name="Michelin A.V."/>
            <person name="Youn J.H."/>
            <person name="Henderson D.K."/>
            <person name="Frank K.M."/>
            <person name="Segre J.A."/>
            <person name="Palmore T.N."/>
        </authorList>
    </citation>
    <scope>NUCLEOTIDE SEQUENCE [LARGE SCALE GENOMIC DNA]</scope>
    <source>
        <strain evidence="1 2">AVNIH1</strain>
    </source>
</reference>
<dbReference type="EMBL" id="CP014774">
    <property type="protein sequence ID" value="ANB54972.1"/>
    <property type="molecule type" value="Genomic_DNA"/>
</dbReference>
<dbReference type="AlphaFoldDB" id="A0AAC9BBU4"/>
<evidence type="ECO:0000313" key="2">
    <source>
        <dbReference type="Proteomes" id="UP000076809"/>
    </source>
</evidence>
<dbReference type="Proteomes" id="UP000076809">
    <property type="component" value="Chromosome"/>
</dbReference>
<sequence>MTPSWLFPLMTILLHRMYQPVPSPLNQLNRKWRPARKALLQILPHCKNRFCRVLTRRKTLRLLLLVGHQRPVVVAVLVGLRGPVVMVVSSQLIEQAMPR</sequence>
<organism evidence="1 2">
    <name type="scientific">Aeromonas veronii</name>
    <dbReference type="NCBI Taxonomy" id="654"/>
    <lineage>
        <taxon>Bacteria</taxon>
        <taxon>Pseudomonadati</taxon>
        <taxon>Pseudomonadota</taxon>
        <taxon>Gammaproteobacteria</taxon>
        <taxon>Aeromonadales</taxon>
        <taxon>Aeromonadaceae</taxon>
        <taxon>Aeromonas</taxon>
    </lineage>
</organism>
<name>A0AAC9BBU4_AERVE</name>
<protein>
    <submittedName>
        <fullName evidence="1">Uncharacterized protein</fullName>
    </submittedName>
</protein>
<proteinExistence type="predicted"/>